<protein>
    <submittedName>
        <fullName evidence="1">Uncharacterized protein</fullName>
    </submittedName>
</protein>
<evidence type="ECO:0000313" key="2">
    <source>
        <dbReference type="Proteomes" id="UP001331761"/>
    </source>
</evidence>
<dbReference type="AlphaFoldDB" id="A0AAN8F5U8"/>
<sequence>MDADKGLTELNREGYRLRKWSSREMPKTVFVLVLILGIALVNAEKKCVPSARVLPASRPSQLCLSGTRKLDTEAIRTEAYQQHPLNCKSTRE</sequence>
<gene>
    <name evidence="1" type="ORF">GCK32_017120</name>
</gene>
<evidence type="ECO:0000313" key="1">
    <source>
        <dbReference type="EMBL" id="KAK5973710.1"/>
    </source>
</evidence>
<name>A0AAN8F5U8_TRICO</name>
<comment type="caution">
    <text evidence="1">The sequence shown here is derived from an EMBL/GenBank/DDBJ whole genome shotgun (WGS) entry which is preliminary data.</text>
</comment>
<dbReference type="EMBL" id="WIXE01015141">
    <property type="protein sequence ID" value="KAK5973710.1"/>
    <property type="molecule type" value="Genomic_DNA"/>
</dbReference>
<keyword evidence="2" id="KW-1185">Reference proteome</keyword>
<proteinExistence type="predicted"/>
<reference evidence="1 2" key="1">
    <citation type="submission" date="2019-10" db="EMBL/GenBank/DDBJ databases">
        <title>Assembly and Annotation for the nematode Trichostrongylus colubriformis.</title>
        <authorList>
            <person name="Martin J."/>
        </authorList>
    </citation>
    <scope>NUCLEOTIDE SEQUENCE [LARGE SCALE GENOMIC DNA]</scope>
    <source>
        <strain evidence="1">G859</strain>
        <tissue evidence="1">Whole worm</tissue>
    </source>
</reference>
<organism evidence="1 2">
    <name type="scientific">Trichostrongylus colubriformis</name>
    <name type="common">Black scour worm</name>
    <dbReference type="NCBI Taxonomy" id="6319"/>
    <lineage>
        <taxon>Eukaryota</taxon>
        <taxon>Metazoa</taxon>
        <taxon>Ecdysozoa</taxon>
        <taxon>Nematoda</taxon>
        <taxon>Chromadorea</taxon>
        <taxon>Rhabditida</taxon>
        <taxon>Rhabditina</taxon>
        <taxon>Rhabditomorpha</taxon>
        <taxon>Strongyloidea</taxon>
        <taxon>Trichostrongylidae</taxon>
        <taxon>Trichostrongylus</taxon>
    </lineage>
</organism>
<dbReference type="Proteomes" id="UP001331761">
    <property type="component" value="Unassembled WGS sequence"/>
</dbReference>
<accession>A0AAN8F5U8</accession>